<organism evidence="1 2">
    <name type="scientific">Heterostelium pallidum (strain ATCC 26659 / Pp 5 / PN500)</name>
    <name type="common">Cellular slime mold</name>
    <name type="synonym">Polysphondylium pallidum</name>
    <dbReference type="NCBI Taxonomy" id="670386"/>
    <lineage>
        <taxon>Eukaryota</taxon>
        <taxon>Amoebozoa</taxon>
        <taxon>Evosea</taxon>
        <taxon>Eumycetozoa</taxon>
        <taxon>Dictyostelia</taxon>
        <taxon>Acytosteliales</taxon>
        <taxon>Acytosteliaceae</taxon>
        <taxon>Heterostelium</taxon>
    </lineage>
</organism>
<comment type="caution">
    <text evidence="1">The sequence shown here is derived from an EMBL/GenBank/DDBJ whole genome shotgun (WGS) entry which is preliminary data.</text>
</comment>
<dbReference type="RefSeq" id="XP_020427889.1">
    <property type="nucleotide sequence ID" value="XM_020581573.1"/>
</dbReference>
<proteinExistence type="predicted"/>
<dbReference type="Proteomes" id="UP000001396">
    <property type="component" value="Unassembled WGS sequence"/>
</dbReference>
<dbReference type="EMBL" id="ADBJ01000051">
    <property type="protein sequence ID" value="EFA75755.1"/>
    <property type="molecule type" value="Genomic_DNA"/>
</dbReference>
<evidence type="ECO:0000313" key="1">
    <source>
        <dbReference type="EMBL" id="EFA75755.1"/>
    </source>
</evidence>
<name>D3BS18_HETP5</name>
<evidence type="ECO:0000313" key="2">
    <source>
        <dbReference type="Proteomes" id="UP000001396"/>
    </source>
</evidence>
<dbReference type="Gene3D" id="1.20.1280.50">
    <property type="match status" value="1"/>
</dbReference>
<dbReference type="InParanoid" id="D3BS18"/>
<sequence length="165" mass="19191">MSNNNNNSTHKLVNLPHILLSIIVDNLTDNIDKICFSLVCKRWFENRNRYLLFDTNTLYCIDKHSSKITLNSYRSLILLNQKRECSMLVNSEKAYSGLYDHIIDYDSIESIDEIDPNIVRVALRLKRSFGADYNKLFTRLYELISKSNYQASIGAWSITNIIKDS</sequence>
<reference evidence="1 2" key="1">
    <citation type="journal article" date="2011" name="Genome Res.">
        <title>Phylogeny-wide analysis of social amoeba genomes highlights ancient origins for complex intercellular communication.</title>
        <authorList>
            <person name="Heidel A.J."/>
            <person name="Lawal H.M."/>
            <person name="Felder M."/>
            <person name="Schilde C."/>
            <person name="Helps N.R."/>
            <person name="Tunggal B."/>
            <person name="Rivero F."/>
            <person name="John U."/>
            <person name="Schleicher M."/>
            <person name="Eichinger L."/>
            <person name="Platzer M."/>
            <person name="Noegel A.A."/>
            <person name="Schaap P."/>
            <person name="Gloeckner G."/>
        </authorList>
    </citation>
    <scope>NUCLEOTIDE SEQUENCE [LARGE SCALE GENOMIC DNA]</scope>
    <source>
        <strain evidence="2">ATCC 26659 / Pp 5 / PN500</strain>
    </source>
</reference>
<evidence type="ECO:0008006" key="3">
    <source>
        <dbReference type="Google" id="ProtNLM"/>
    </source>
</evidence>
<protein>
    <recommendedName>
        <fullName evidence="3">F-box domain-containing protein</fullName>
    </recommendedName>
</protein>
<gene>
    <name evidence="1" type="ORF">PPL_10810</name>
</gene>
<keyword evidence="2" id="KW-1185">Reference proteome</keyword>
<dbReference type="GeneID" id="31366279"/>
<dbReference type="AlphaFoldDB" id="D3BS18"/>
<accession>D3BS18</accession>